<comment type="caution">
    <text evidence="1">The sequence shown here is derived from an EMBL/GenBank/DDBJ whole genome shotgun (WGS) entry which is preliminary data.</text>
</comment>
<evidence type="ECO:0000313" key="2">
    <source>
        <dbReference type="Proteomes" id="UP000683925"/>
    </source>
</evidence>
<dbReference type="AlphaFoldDB" id="A0A8S1WDP5"/>
<gene>
    <name evidence="1" type="ORF">POCTA_138.1.T0890003</name>
</gene>
<dbReference type="PANTHER" id="PTHR39767">
    <property type="entry name" value="CALCIUM/CALMODULIN-BINDING MEMBRANE PROTEIN PCM4-RELATED"/>
    <property type="match status" value="1"/>
</dbReference>
<reference evidence="1" key="1">
    <citation type="submission" date="2021-01" db="EMBL/GenBank/DDBJ databases">
        <authorList>
            <consortium name="Genoscope - CEA"/>
            <person name="William W."/>
        </authorList>
    </citation>
    <scope>NUCLEOTIDE SEQUENCE</scope>
</reference>
<evidence type="ECO:0000313" key="1">
    <source>
        <dbReference type="EMBL" id="CAD8186897.1"/>
    </source>
</evidence>
<sequence>MIVQDTMAIYNYHCIFQVQFNLIIKQLFLLINQIKINGFNFLSDISAFLFAQTQNTWRTVYSLLPGQNGTDNWNNINSIDDPISNCYGSQIIGGYLKFGKSTWISLNLKLPPHYSARISLSFWKVDSWDGEIFQLIYDNKAYIRKFFHDEGLDLCGMGVSMTNKFAQTLQQNRIIRNPQQQL</sequence>
<dbReference type="EMBL" id="CAJJDP010000088">
    <property type="protein sequence ID" value="CAD8186897.1"/>
    <property type="molecule type" value="Genomic_DNA"/>
</dbReference>
<dbReference type="PANTHER" id="PTHR39767:SF2">
    <property type="entry name" value="CHROMOSOME UNDETERMINED SCAFFOLD_1, WHOLE GENOME SHOTGUN SEQUENCE"/>
    <property type="match status" value="1"/>
</dbReference>
<dbReference type="Proteomes" id="UP000683925">
    <property type="component" value="Unassembled WGS sequence"/>
</dbReference>
<protein>
    <submittedName>
        <fullName evidence="1">Uncharacterized protein</fullName>
    </submittedName>
</protein>
<keyword evidence="2" id="KW-1185">Reference proteome</keyword>
<accession>A0A8S1WDP5</accession>
<organism evidence="1 2">
    <name type="scientific">Paramecium octaurelia</name>
    <dbReference type="NCBI Taxonomy" id="43137"/>
    <lineage>
        <taxon>Eukaryota</taxon>
        <taxon>Sar</taxon>
        <taxon>Alveolata</taxon>
        <taxon>Ciliophora</taxon>
        <taxon>Intramacronucleata</taxon>
        <taxon>Oligohymenophorea</taxon>
        <taxon>Peniculida</taxon>
        <taxon>Parameciidae</taxon>
        <taxon>Paramecium</taxon>
    </lineage>
</organism>
<proteinExistence type="predicted"/>
<name>A0A8S1WDP5_PAROT</name>